<reference evidence="3 4" key="1">
    <citation type="submission" date="2024-09" db="EMBL/GenBank/DDBJ databases">
        <authorList>
            <person name="Sun Q."/>
            <person name="Mori K."/>
        </authorList>
    </citation>
    <scope>NUCLEOTIDE SEQUENCE [LARGE SCALE GENOMIC DNA]</scope>
    <source>
        <strain evidence="3 4">NCAIM B.02301</strain>
    </source>
</reference>
<evidence type="ECO:0000256" key="1">
    <source>
        <dbReference type="ARBA" id="ARBA00038240"/>
    </source>
</evidence>
<keyword evidence="4" id="KW-1185">Reference proteome</keyword>
<dbReference type="InterPro" id="IPR050249">
    <property type="entry name" value="Pseudomonas-type_ThrB"/>
</dbReference>
<dbReference type="PANTHER" id="PTHR21064">
    <property type="entry name" value="AMINOGLYCOSIDE PHOSPHOTRANSFERASE DOMAIN-CONTAINING PROTEIN-RELATED"/>
    <property type="match status" value="1"/>
</dbReference>
<accession>A0ABV6NNC1</accession>
<evidence type="ECO:0000313" key="3">
    <source>
        <dbReference type="EMBL" id="MFC0562161.1"/>
    </source>
</evidence>
<comment type="similarity">
    <text evidence="1">Belongs to the pseudomonas-type ThrB family.</text>
</comment>
<dbReference type="Proteomes" id="UP001589833">
    <property type="component" value="Unassembled WGS sequence"/>
</dbReference>
<feature type="domain" description="Aminoglycoside phosphotransferase" evidence="2">
    <location>
        <begin position="24"/>
        <end position="104"/>
    </location>
</feature>
<proteinExistence type="inferred from homology"/>
<evidence type="ECO:0000259" key="2">
    <source>
        <dbReference type="Pfam" id="PF01636"/>
    </source>
</evidence>
<dbReference type="SUPFAM" id="SSF56112">
    <property type="entry name" value="Protein kinase-like (PK-like)"/>
    <property type="match status" value="1"/>
</dbReference>
<comment type="caution">
    <text evidence="3">The sequence shown here is derived from an EMBL/GenBank/DDBJ whole genome shotgun (WGS) entry which is preliminary data.</text>
</comment>
<dbReference type="InterPro" id="IPR011009">
    <property type="entry name" value="Kinase-like_dom_sf"/>
</dbReference>
<dbReference type="Pfam" id="PF01636">
    <property type="entry name" value="APH"/>
    <property type="match status" value="1"/>
</dbReference>
<dbReference type="PANTHER" id="PTHR21064:SF6">
    <property type="entry name" value="AMINOGLYCOSIDE PHOSPHOTRANSFERASE DOMAIN-CONTAINING PROTEIN"/>
    <property type="match status" value="1"/>
</dbReference>
<dbReference type="Gene3D" id="3.90.1200.10">
    <property type="match status" value="1"/>
</dbReference>
<organism evidence="3 4">
    <name type="scientific">Halalkalibacter alkalisediminis</name>
    <dbReference type="NCBI Taxonomy" id="935616"/>
    <lineage>
        <taxon>Bacteria</taxon>
        <taxon>Bacillati</taxon>
        <taxon>Bacillota</taxon>
        <taxon>Bacilli</taxon>
        <taxon>Bacillales</taxon>
        <taxon>Bacillaceae</taxon>
        <taxon>Halalkalibacter</taxon>
    </lineage>
</organism>
<dbReference type="InterPro" id="IPR002575">
    <property type="entry name" value="Aminoglycoside_PTrfase"/>
</dbReference>
<name>A0ABV6NNC1_9BACI</name>
<sequence>MVESYQVQFAPYHLNDQTVNQAIDDVLKAVKVLSKEPQQYGLIHSDLHTGNFHFDGKVIKVFDFDDCGFQHFMHDIAIPLYYLPWQFPHENDEEEVLAFSKMFLSHFLKGYEKEYSIHSLEHLPLFLKFRDCELYAVLHKS</sequence>
<dbReference type="RefSeq" id="WP_273846947.1">
    <property type="nucleotide sequence ID" value="NZ_JAQQWT010000020.1"/>
</dbReference>
<gene>
    <name evidence="3" type="ORF">ACFFH4_25270</name>
</gene>
<evidence type="ECO:0000313" key="4">
    <source>
        <dbReference type="Proteomes" id="UP001589833"/>
    </source>
</evidence>
<protein>
    <submittedName>
        <fullName evidence="3">Phosphotransferase enzyme family protein</fullName>
    </submittedName>
</protein>
<dbReference type="EMBL" id="JBHLTR010000113">
    <property type="protein sequence ID" value="MFC0562161.1"/>
    <property type="molecule type" value="Genomic_DNA"/>
</dbReference>